<dbReference type="Gene3D" id="3.90.550.10">
    <property type="entry name" value="Spore Coat Polysaccharide Biosynthesis Protein SpsA, Chain A"/>
    <property type="match status" value="1"/>
</dbReference>
<evidence type="ECO:0000256" key="7">
    <source>
        <dbReference type="ARBA" id="ARBA00023150"/>
    </source>
</evidence>
<dbReference type="InterPro" id="IPR029044">
    <property type="entry name" value="Nucleotide-diphossugar_trans"/>
</dbReference>
<dbReference type="OrthoDB" id="9788394at2"/>
<dbReference type="GO" id="GO:0061603">
    <property type="term" value="F:molybdenum cofactor guanylyltransferase activity"/>
    <property type="evidence" value="ECO:0007669"/>
    <property type="project" value="UniProtKB-EC"/>
</dbReference>
<comment type="similarity">
    <text evidence="8">Belongs to the MobA family.</text>
</comment>
<comment type="caution">
    <text evidence="10">The sequence shown here is derived from an EMBL/GenBank/DDBJ whole genome shotgun (WGS) entry which is preliminary data.</text>
</comment>
<comment type="domain">
    <text evidence="8">The N-terminal domain determines nucleotide recognition and specific binding, while the C-terminal domain determines the specific binding to the target protein.</text>
</comment>
<dbReference type="PANTHER" id="PTHR19136">
    <property type="entry name" value="MOLYBDENUM COFACTOR GUANYLYLTRANSFERASE"/>
    <property type="match status" value="1"/>
</dbReference>
<evidence type="ECO:0000259" key="9">
    <source>
        <dbReference type="Pfam" id="PF12804"/>
    </source>
</evidence>
<evidence type="ECO:0000256" key="2">
    <source>
        <dbReference type="ARBA" id="ARBA00022679"/>
    </source>
</evidence>
<evidence type="ECO:0000256" key="3">
    <source>
        <dbReference type="ARBA" id="ARBA00022723"/>
    </source>
</evidence>
<dbReference type="RefSeq" id="WP_114283365.1">
    <property type="nucleotide sequence ID" value="NZ_PSYR01000002.1"/>
</dbReference>
<dbReference type="Pfam" id="PF12804">
    <property type="entry name" value="NTP_transf_3"/>
    <property type="match status" value="1"/>
</dbReference>
<dbReference type="CDD" id="cd02503">
    <property type="entry name" value="MobA"/>
    <property type="match status" value="1"/>
</dbReference>
<keyword evidence="2 8" id="KW-0808">Transferase</keyword>
<evidence type="ECO:0000256" key="8">
    <source>
        <dbReference type="HAMAP-Rule" id="MF_00316"/>
    </source>
</evidence>
<feature type="domain" description="MobA-like NTP transferase" evidence="9">
    <location>
        <begin position="10"/>
        <end position="157"/>
    </location>
</feature>
<gene>
    <name evidence="8 10" type="primary">mobA</name>
    <name evidence="10" type="ORF">C4900_14820</name>
</gene>
<dbReference type="GO" id="GO:0005737">
    <property type="term" value="C:cytoplasm"/>
    <property type="evidence" value="ECO:0007669"/>
    <property type="project" value="UniProtKB-SubCell"/>
</dbReference>
<keyword evidence="7 8" id="KW-0501">Molybdenum cofactor biosynthesis</keyword>
<keyword evidence="6 8" id="KW-0342">GTP-binding</keyword>
<name>A0A368HEX5_9GAMM</name>
<evidence type="ECO:0000313" key="10">
    <source>
        <dbReference type="EMBL" id="RCN56996.1"/>
    </source>
</evidence>
<comment type="catalytic activity">
    <reaction evidence="8">
        <text>Mo-molybdopterin + GTP + H(+) = Mo-molybdopterin guanine dinucleotide + diphosphate</text>
        <dbReference type="Rhea" id="RHEA:34243"/>
        <dbReference type="ChEBI" id="CHEBI:15378"/>
        <dbReference type="ChEBI" id="CHEBI:33019"/>
        <dbReference type="ChEBI" id="CHEBI:37565"/>
        <dbReference type="ChEBI" id="CHEBI:71302"/>
        <dbReference type="ChEBI" id="CHEBI:71310"/>
        <dbReference type="EC" id="2.7.7.77"/>
    </reaction>
</comment>
<comment type="caution">
    <text evidence="8">Lacks conserved residue(s) required for the propagation of feature annotation.</text>
</comment>
<dbReference type="SUPFAM" id="SSF53448">
    <property type="entry name" value="Nucleotide-diphospho-sugar transferases"/>
    <property type="match status" value="1"/>
</dbReference>
<dbReference type="HAMAP" id="MF_00316">
    <property type="entry name" value="MobA"/>
    <property type="match status" value="1"/>
</dbReference>
<evidence type="ECO:0000313" key="11">
    <source>
        <dbReference type="Proteomes" id="UP000253250"/>
    </source>
</evidence>
<comment type="cofactor">
    <cofactor evidence="8">
        <name>Mg(2+)</name>
        <dbReference type="ChEBI" id="CHEBI:18420"/>
    </cofactor>
</comment>
<feature type="binding site" evidence="8">
    <location>
        <position position="101"/>
    </location>
    <ligand>
        <name>Mg(2+)</name>
        <dbReference type="ChEBI" id="CHEBI:18420"/>
    </ligand>
</feature>
<keyword evidence="4 8" id="KW-0547">Nucleotide-binding</keyword>
<accession>A0A368HEX5</accession>
<feature type="binding site" evidence="8">
    <location>
        <position position="71"/>
    </location>
    <ligand>
        <name>GTP</name>
        <dbReference type="ChEBI" id="CHEBI:37565"/>
    </ligand>
</feature>
<keyword evidence="3 8" id="KW-0479">Metal-binding</keyword>
<dbReference type="PANTHER" id="PTHR19136:SF81">
    <property type="entry name" value="MOLYBDENUM COFACTOR GUANYLYLTRANSFERASE"/>
    <property type="match status" value="1"/>
</dbReference>
<dbReference type="EC" id="2.7.7.77" evidence="8"/>
<protein>
    <recommendedName>
        <fullName evidence="8">Molybdenum cofactor guanylyltransferase</fullName>
        <shortName evidence="8">MoCo guanylyltransferase</shortName>
        <ecNumber evidence="8">2.7.7.77</ecNumber>
    </recommendedName>
    <alternativeName>
        <fullName evidence="8">GTP:molybdopterin guanylyltransferase</fullName>
    </alternativeName>
    <alternativeName>
        <fullName evidence="8">Mo-MPT guanylyltransferase</fullName>
    </alternativeName>
    <alternativeName>
        <fullName evidence="8">Molybdopterin guanylyltransferase</fullName>
    </alternativeName>
    <alternativeName>
        <fullName evidence="8">Molybdopterin-guanine dinucleotide synthase</fullName>
        <shortName evidence="8">MGD synthase</shortName>
    </alternativeName>
</protein>
<dbReference type="EMBL" id="PSYR01000002">
    <property type="protein sequence ID" value="RCN56996.1"/>
    <property type="molecule type" value="Genomic_DNA"/>
</dbReference>
<keyword evidence="5 8" id="KW-0460">Magnesium</keyword>
<dbReference type="InterPro" id="IPR013482">
    <property type="entry name" value="Molybde_CF_guanTrfase"/>
</dbReference>
<feature type="binding site" evidence="8">
    <location>
        <position position="26"/>
    </location>
    <ligand>
        <name>GTP</name>
        <dbReference type="ChEBI" id="CHEBI:37565"/>
    </ligand>
</feature>
<reference evidence="10 11" key="1">
    <citation type="submission" date="2018-02" db="EMBL/GenBank/DDBJ databases">
        <title>Insights into the biology of acidophilic members of the Acidiferrobacteraceae family derived from comparative genomic analyses.</title>
        <authorList>
            <person name="Issotta F."/>
            <person name="Thyssen C."/>
            <person name="Mena C."/>
            <person name="Moya A."/>
            <person name="Bellenberg S."/>
            <person name="Sproer C."/>
            <person name="Covarrubias P.C."/>
            <person name="Sand W."/>
            <person name="Quatrini R."/>
            <person name="Vera M."/>
        </authorList>
    </citation>
    <scope>NUCLEOTIDE SEQUENCE [LARGE SCALE GENOMIC DNA]</scope>
    <source>
        <strain evidence="11">m-1</strain>
    </source>
</reference>
<keyword evidence="10" id="KW-0548">Nucleotidyltransferase</keyword>
<sequence>MSGGVLPVTGVVLAGGAGRRMGGQDKGFVMWRGEPLILNALRRLAGLPQVLISANRSLARYRALGYEVVVDERDDYQGPLAGLRAAFRQASHPWVLSVPVDTPCLPADLVARLWDRRVPGGIVVARSSRGPEPLVCLADASLGARLESYWGGGGRRVQGWFMGAPTTWFDLREAEAINCNEPADLC</sequence>
<dbReference type="GO" id="GO:1902758">
    <property type="term" value="P:bis(molybdopterin guanine dinucleotide)molybdenum biosynthetic process"/>
    <property type="evidence" value="ECO:0007669"/>
    <property type="project" value="TreeGrafter"/>
</dbReference>
<feature type="binding site" evidence="8">
    <location>
        <position position="101"/>
    </location>
    <ligand>
        <name>GTP</name>
        <dbReference type="ChEBI" id="CHEBI:37565"/>
    </ligand>
</feature>
<dbReference type="GO" id="GO:0046872">
    <property type="term" value="F:metal ion binding"/>
    <property type="evidence" value="ECO:0007669"/>
    <property type="project" value="UniProtKB-KW"/>
</dbReference>
<keyword evidence="1 8" id="KW-0963">Cytoplasm</keyword>
<comment type="subunit">
    <text evidence="8">Monomer.</text>
</comment>
<dbReference type="Proteomes" id="UP000253250">
    <property type="component" value="Unassembled WGS sequence"/>
</dbReference>
<organism evidence="10 11">
    <name type="scientific">Acidiferrobacter thiooxydans</name>
    <dbReference type="NCBI Taxonomy" id="163359"/>
    <lineage>
        <taxon>Bacteria</taxon>
        <taxon>Pseudomonadati</taxon>
        <taxon>Pseudomonadota</taxon>
        <taxon>Gammaproteobacteria</taxon>
        <taxon>Acidiferrobacterales</taxon>
        <taxon>Acidiferrobacteraceae</taxon>
        <taxon>Acidiferrobacter</taxon>
    </lineage>
</organism>
<comment type="subcellular location">
    <subcellularLocation>
        <location evidence="8">Cytoplasm</location>
    </subcellularLocation>
</comment>
<dbReference type="NCBIfam" id="TIGR02665">
    <property type="entry name" value="molyb_mobA"/>
    <property type="match status" value="1"/>
</dbReference>
<dbReference type="InterPro" id="IPR025877">
    <property type="entry name" value="MobA-like_NTP_Trfase"/>
</dbReference>
<keyword evidence="11" id="KW-1185">Reference proteome</keyword>
<comment type="function">
    <text evidence="8">Transfers a GMP moiety from GTP to Mo-molybdopterin (Mo-MPT) cofactor (Moco or molybdenum cofactor) to form Mo-molybdopterin guanine dinucleotide (Mo-MGD) cofactor.</text>
</comment>
<feature type="binding site" evidence="8">
    <location>
        <begin position="13"/>
        <end position="15"/>
    </location>
    <ligand>
        <name>GTP</name>
        <dbReference type="ChEBI" id="CHEBI:37565"/>
    </ligand>
</feature>
<dbReference type="AlphaFoldDB" id="A0A368HEX5"/>
<evidence type="ECO:0000256" key="6">
    <source>
        <dbReference type="ARBA" id="ARBA00023134"/>
    </source>
</evidence>
<dbReference type="GO" id="GO:0005525">
    <property type="term" value="F:GTP binding"/>
    <property type="evidence" value="ECO:0007669"/>
    <property type="project" value="UniProtKB-UniRule"/>
</dbReference>
<evidence type="ECO:0000256" key="5">
    <source>
        <dbReference type="ARBA" id="ARBA00022842"/>
    </source>
</evidence>
<proteinExistence type="inferred from homology"/>
<evidence type="ECO:0000256" key="1">
    <source>
        <dbReference type="ARBA" id="ARBA00022490"/>
    </source>
</evidence>
<evidence type="ECO:0000256" key="4">
    <source>
        <dbReference type="ARBA" id="ARBA00022741"/>
    </source>
</evidence>